<organism evidence="1">
    <name type="scientific">Anguilla anguilla</name>
    <name type="common">European freshwater eel</name>
    <name type="synonym">Muraena anguilla</name>
    <dbReference type="NCBI Taxonomy" id="7936"/>
    <lineage>
        <taxon>Eukaryota</taxon>
        <taxon>Metazoa</taxon>
        <taxon>Chordata</taxon>
        <taxon>Craniata</taxon>
        <taxon>Vertebrata</taxon>
        <taxon>Euteleostomi</taxon>
        <taxon>Actinopterygii</taxon>
        <taxon>Neopterygii</taxon>
        <taxon>Teleostei</taxon>
        <taxon>Anguilliformes</taxon>
        <taxon>Anguillidae</taxon>
        <taxon>Anguilla</taxon>
    </lineage>
</organism>
<reference evidence="1" key="2">
    <citation type="journal article" date="2015" name="Fish Shellfish Immunol.">
        <title>Early steps in the European eel (Anguilla anguilla)-Vibrio vulnificus interaction in the gills: Role of the RtxA13 toxin.</title>
        <authorList>
            <person name="Callol A."/>
            <person name="Pajuelo D."/>
            <person name="Ebbesson L."/>
            <person name="Teles M."/>
            <person name="MacKenzie S."/>
            <person name="Amaro C."/>
        </authorList>
    </citation>
    <scope>NUCLEOTIDE SEQUENCE</scope>
</reference>
<name>A0A0E9WWB2_ANGAN</name>
<dbReference type="EMBL" id="GBXM01014076">
    <property type="protein sequence ID" value="JAH94501.1"/>
    <property type="molecule type" value="Transcribed_RNA"/>
</dbReference>
<reference evidence="1" key="1">
    <citation type="submission" date="2014-11" db="EMBL/GenBank/DDBJ databases">
        <authorList>
            <person name="Amaro Gonzalez C."/>
        </authorList>
    </citation>
    <scope>NUCLEOTIDE SEQUENCE</scope>
</reference>
<dbReference type="AlphaFoldDB" id="A0A0E9WWB2"/>
<proteinExistence type="predicted"/>
<evidence type="ECO:0000313" key="1">
    <source>
        <dbReference type="EMBL" id="JAH94501.1"/>
    </source>
</evidence>
<protein>
    <submittedName>
        <fullName evidence="1">Uncharacterized protein</fullName>
    </submittedName>
</protein>
<sequence>MFIMCVQKKRFYIDSYTRKGRGKLTDTFDTGSHVGAACHSMYSISLFQKTETNSIFPVKNEQ</sequence>
<accession>A0A0E9WWB2</accession>